<dbReference type="AlphaFoldDB" id="A0A7X4LIM5"/>
<protein>
    <submittedName>
        <fullName evidence="1">MarR family transcriptional regulator</fullName>
    </submittedName>
</protein>
<proteinExistence type="predicted"/>
<dbReference type="RefSeq" id="WP_161153893.1">
    <property type="nucleotide sequence ID" value="NZ_WEKT01000005.1"/>
</dbReference>
<dbReference type="SUPFAM" id="SSF46785">
    <property type="entry name" value="Winged helix' DNA-binding domain"/>
    <property type="match status" value="1"/>
</dbReference>
<dbReference type="InterPro" id="IPR036388">
    <property type="entry name" value="WH-like_DNA-bd_sf"/>
</dbReference>
<dbReference type="Gene3D" id="1.10.10.10">
    <property type="entry name" value="Winged helix-like DNA-binding domain superfamily/Winged helix DNA-binding domain"/>
    <property type="match status" value="1"/>
</dbReference>
<accession>A0A7X4LIM5</accession>
<name>A0A7X4LIM5_9VIBR</name>
<keyword evidence="2" id="KW-1185">Reference proteome</keyword>
<evidence type="ECO:0000313" key="2">
    <source>
        <dbReference type="Proteomes" id="UP000462621"/>
    </source>
</evidence>
<organism evidence="1 2">
    <name type="scientific">Vibrio eleionomae</name>
    <dbReference type="NCBI Taxonomy" id="2653505"/>
    <lineage>
        <taxon>Bacteria</taxon>
        <taxon>Pseudomonadati</taxon>
        <taxon>Pseudomonadota</taxon>
        <taxon>Gammaproteobacteria</taxon>
        <taxon>Vibrionales</taxon>
        <taxon>Vibrionaceae</taxon>
        <taxon>Vibrio</taxon>
    </lineage>
</organism>
<dbReference type="EMBL" id="WEKT01000005">
    <property type="protein sequence ID" value="MZI92597.1"/>
    <property type="molecule type" value="Genomic_DNA"/>
</dbReference>
<comment type="caution">
    <text evidence="1">The sequence shown here is derived from an EMBL/GenBank/DDBJ whole genome shotgun (WGS) entry which is preliminary data.</text>
</comment>
<dbReference type="InterPro" id="IPR036390">
    <property type="entry name" value="WH_DNA-bd_sf"/>
</dbReference>
<dbReference type="Proteomes" id="UP000462621">
    <property type="component" value="Unassembled WGS sequence"/>
</dbReference>
<reference evidence="1 2" key="1">
    <citation type="submission" date="2019-10" db="EMBL/GenBank/DDBJ databases">
        <title>Vibrio sp. nov. isolated from a shrimp pond.</title>
        <authorList>
            <person name="Gomez-Gil B."/>
            <person name="Enciso-Ibarra J."/>
            <person name="Enciso-Ibarra K."/>
            <person name="Bolan-Mejia C."/>
        </authorList>
    </citation>
    <scope>NUCLEOTIDE SEQUENCE [LARGE SCALE GENOMIC DNA]</scope>
    <source>
        <strain evidence="1 2">CAIM 722</strain>
    </source>
</reference>
<evidence type="ECO:0000313" key="1">
    <source>
        <dbReference type="EMBL" id="MZI92597.1"/>
    </source>
</evidence>
<gene>
    <name evidence="1" type="ORF">F9817_05180</name>
</gene>
<sequence>MNLEQLERFSAKVRRKHVTEDPISHLTFEEYDQLRTLQNEGHAFTVAEVSSLLDVSPDQATEWVERFISRELLVWRGQNASLELTEQASELLSNGSKVYALMALEMTDRMSDEEAVFLDTLLHKY</sequence>